<evidence type="ECO:0000313" key="2">
    <source>
        <dbReference type="EMBL" id="SPO05354.1"/>
    </source>
</evidence>
<keyword evidence="3" id="KW-1185">Reference proteome</keyword>
<dbReference type="EMBL" id="ONZQ02000012">
    <property type="protein sequence ID" value="SPO05354.1"/>
    <property type="molecule type" value="Genomic_DNA"/>
</dbReference>
<evidence type="ECO:0000256" key="1">
    <source>
        <dbReference type="SAM" id="MobiDB-lite"/>
    </source>
</evidence>
<feature type="compositionally biased region" description="Low complexity" evidence="1">
    <location>
        <begin position="69"/>
        <end position="78"/>
    </location>
</feature>
<organism evidence="2 3">
    <name type="scientific">Cephalotrichum gorgonifer</name>
    <dbReference type="NCBI Taxonomy" id="2041049"/>
    <lineage>
        <taxon>Eukaryota</taxon>
        <taxon>Fungi</taxon>
        <taxon>Dikarya</taxon>
        <taxon>Ascomycota</taxon>
        <taxon>Pezizomycotina</taxon>
        <taxon>Sordariomycetes</taxon>
        <taxon>Hypocreomycetidae</taxon>
        <taxon>Microascales</taxon>
        <taxon>Microascaceae</taxon>
        <taxon>Cephalotrichum</taxon>
    </lineage>
</organism>
<sequence length="85" mass="9634">MASPAPQYSLGTGELSFAYRWIEPISIDDEDISFGGKALSAWYEEERTRARGDEEEEERRGRPRHRTCHSSSSSHQSSKATDSKK</sequence>
<feature type="region of interest" description="Disordered" evidence="1">
    <location>
        <begin position="45"/>
        <end position="85"/>
    </location>
</feature>
<dbReference type="AlphaFoldDB" id="A0AAE8SY09"/>
<accession>A0AAE8SY09</accession>
<evidence type="ECO:0000313" key="3">
    <source>
        <dbReference type="Proteomes" id="UP001187682"/>
    </source>
</evidence>
<gene>
    <name evidence="2" type="ORF">DNG_08041</name>
</gene>
<protein>
    <submittedName>
        <fullName evidence="2">Uncharacterized protein</fullName>
    </submittedName>
</protein>
<reference evidence="2" key="1">
    <citation type="submission" date="2018-03" db="EMBL/GenBank/DDBJ databases">
        <authorList>
            <person name="Guldener U."/>
        </authorList>
    </citation>
    <scope>NUCLEOTIDE SEQUENCE</scope>
</reference>
<name>A0AAE8SY09_9PEZI</name>
<dbReference type="Proteomes" id="UP001187682">
    <property type="component" value="Unassembled WGS sequence"/>
</dbReference>
<proteinExistence type="predicted"/>
<comment type="caution">
    <text evidence="2">The sequence shown here is derived from an EMBL/GenBank/DDBJ whole genome shotgun (WGS) entry which is preliminary data.</text>
</comment>